<keyword evidence="2" id="KW-0805">Transcription regulation</keyword>
<name>A6GIB5_9BACT</name>
<dbReference type="GO" id="GO:0006352">
    <property type="term" value="P:DNA-templated transcription initiation"/>
    <property type="evidence" value="ECO:0007669"/>
    <property type="project" value="InterPro"/>
</dbReference>
<evidence type="ECO:0000256" key="1">
    <source>
        <dbReference type="ARBA" id="ARBA00010641"/>
    </source>
</evidence>
<dbReference type="PANTHER" id="PTHR43133:SF63">
    <property type="entry name" value="RNA POLYMERASE SIGMA FACTOR FECI-RELATED"/>
    <property type="match status" value="1"/>
</dbReference>
<evidence type="ECO:0000256" key="3">
    <source>
        <dbReference type="ARBA" id="ARBA00023082"/>
    </source>
</evidence>
<dbReference type="GO" id="GO:0016987">
    <property type="term" value="F:sigma factor activity"/>
    <property type="evidence" value="ECO:0007669"/>
    <property type="project" value="UniProtKB-KW"/>
</dbReference>
<evidence type="ECO:0000313" key="8">
    <source>
        <dbReference type="EMBL" id="EDM74368.1"/>
    </source>
</evidence>
<comment type="similarity">
    <text evidence="1">Belongs to the sigma-70 factor family. ECF subfamily.</text>
</comment>
<dbReference type="EMBL" id="ABCS01000134">
    <property type="protein sequence ID" value="EDM74368.1"/>
    <property type="molecule type" value="Genomic_DNA"/>
</dbReference>
<feature type="domain" description="RNA polymerase sigma-70 region 2" evidence="6">
    <location>
        <begin position="24"/>
        <end position="92"/>
    </location>
</feature>
<sequence>MGSTSARKRNARASATRREAFDALYRREMAFVWRVLRYHGVPEETVEDAVQDVFVIVHRRWKDWPEEDREARPRAWLFGIARRVASLRRRTSARHERRVRELPEPAPERPLDDRAADREALAMLDRALAALDEDTRMVFILAQLEGMTAPAIAASTGAKVNTVYWRLRTARAHVRAAMREDWSER</sequence>
<dbReference type="Pfam" id="PF04542">
    <property type="entry name" value="Sigma70_r2"/>
    <property type="match status" value="1"/>
</dbReference>
<keyword evidence="4" id="KW-0804">Transcription</keyword>
<comment type="caution">
    <text evidence="8">The sequence shown here is derived from an EMBL/GenBank/DDBJ whole genome shotgun (WGS) entry which is preliminary data.</text>
</comment>
<reference evidence="8 9" key="1">
    <citation type="submission" date="2007-06" db="EMBL/GenBank/DDBJ databases">
        <authorList>
            <person name="Shimkets L."/>
            <person name="Ferriera S."/>
            <person name="Johnson J."/>
            <person name="Kravitz S."/>
            <person name="Beeson K."/>
            <person name="Sutton G."/>
            <person name="Rogers Y.-H."/>
            <person name="Friedman R."/>
            <person name="Frazier M."/>
            <person name="Venter J.C."/>
        </authorList>
    </citation>
    <scope>NUCLEOTIDE SEQUENCE [LARGE SCALE GENOMIC DNA]</scope>
    <source>
        <strain evidence="8 9">SIR-1</strain>
    </source>
</reference>
<dbReference type="Gene3D" id="1.10.1740.10">
    <property type="match status" value="1"/>
</dbReference>
<evidence type="ECO:0000259" key="7">
    <source>
        <dbReference type="Pfam" id="PF08281"/>
    </source>
</evidence>
<feature type="region of interest" description="Disordered" evidence="5">
    <location>
        <begin position="94"/>
        <end position="114"/>
    </location>
</feature>
<dbReference type="SUPFAM" id="SSF88946">
    <property type="entry name" value="Sigma2 domain of RNA polymerase sigma factors"/>
    <property type="match status" value="1"/>
</dbReference>
<dbReference type="InterPro" id="IPR013325">
    <property type="entry name" value="RNA_pol_sigma_r2"/>
</dbReference>
<feature type="compositionally biased region" description="Basic and acidic residues" evidence="5">
    <location>
        <begin position="98"/>
        <end position="114"/>
    </location>
</feature>
<keyword evidence="3" id="KW-0731">Sigma factor</keyword>
<evidence type="ECO:0000313" key="9">
    <source>
        <dbReference type="Proteomes" id="UP000005801"/>
    </source>
</evidence>
<dbReference type="OrthoDB" id="9780326at2"/>
<feature type="domain" description="RNA polymerase sigma factor 70 region 4 type 2" evidence="7">
    <location>
        <begin position="122"/>
        <end position="173"/>
    </location>
</feature>
<evidence type="ECO:0000256" key="5">
    <source>
        <dbReference type="SAM" id="MobiDB-lite"/>
    </source>
</evidence>
<dbReference type="InterPro" id="IPR013324">
    <property type="entry name" value="RNA_pol_sigma_r3/r4-like"/>
</dbReference>
<dbReference type="InterPro" id="IPR039425">
    <property type="entry name" value="RNA_pol_sigma-70-like"/>
</dbReference>
<dbReference type="InterPro" id="IPR014284">
    <property type="entry name" value="RNA_pol_sigma-70_dom"/>
</dbReference>
<dbReference type="GO" id="GO:0003677">
    <property type="term" value="F:DNA binding"/>
    <property type="evidence" value="ECO:0007669"/>
    <property type="project" value="InterPro"/>
</dbReference>
<dbReference type="AlphaFoldDB" id="A6GIB5"/>
<dbReference type="Proteomes" id="UP000005801">
    <property type="component" value="Unassembled WGS sequence"/>
</dbReference>
<accession>A6GIB5</accession>
<dbReference type="InterPro" id="IPR036388">
    <property type="entry name" value="WH-like_DNA-bd_sf"/>
</dbReference>
<dbReference type="STRING" id="391625.PPSIR1_29670"/>
<dbReference type="eggNOG" id="COG1595">
    <property type="taxonomic scope" value="Bacteria"/>
</dbReference>
<protein>
    <submittedName>
        <fullName evidence="8">Uncharacterized protein</fullName>
    </submittedName>
</protein>
<evidence type="ECO:0000256" key="2">
    <source>
        <dbReference type="ARBA" id="ARBA00023015"/>
    </source>
</evidence>
<evidence type="ECO:0000256" key="4">
    <source>
        <dbReference type="ARBA" id="ARBA00023163"/>
    </source>
</evidence>
<proteinExistence type="inferred from homology"/>
<evidence type="ECO:0000259" key="6">
    <source>
        <dbReference type="Pfam" id="PF04542"/>
    </source>
</evidence>
<organism evidence="8 9">
    <name type="scientific">Plesiocystis pacifica SIR-1</name>
    <dbReference type="NCBI Taxonomy" id="391625"/>
    <lineage>
        <taxon>Bacteria</taxon>
        <taxon>Pseudomonadati</taxon>
        <taxon>Myxococcota</taxon>
        <taxon>Polyangia</taxon>
        <taxon>Nannocystales</taxon>
        <taxon>Nannocystaceae</taxon>
        <taxon>Plesiocystis</taxon>
    </lineage>
</organism>
<keyword evidence="9" id="KW-1185">Reference proteome</keyword>
<dbReference type="Pfam" id="PF08281">
    <property type="entry name" value="Sigma70_r4_2"/>
    <property type="match status" value="1"/>
</dbReference>
<dbReference type="NCBIfam" id="TIGR02937">
    <property type="entry name" value="sigma70-ECF"/>
    <property type="match status" value="1"/>
</dbReference>
<dbReference type="InterPro" id="IPR013249">
    <property type="entry name" value="RNA_pol_sigma70_r4_t2"/>
</dbReference>
<gene>
    <name evidence="8" type="ORF">PPSIR1_29670</name>
</gene>
<dbReference type="InterPro" id="IPR007627">
    <property type="entry name" value="RNA_pol_sigma70_r2"/>
</dbReference>
<dbReference type="Gene3D" id="1.10.10.10">
    <property type="entry name" value="Winged helix-like DNA-binding domain superfamily/Winged helix DNA-binding domain"/>
    <property type="match status" value="1"/>
</dbReference>
<dbReference type="PANTHER" id="PTHR43133">
    <property type="entry name" value="RNA POLYMERASE ECF-TYPE SIGMA FACTO"/>
    <property type="match status" value="1"/>
</dbReference>
<dbReference type="SUPFAM" id="SSF88659">
    <property type="entry name" value="Sigma3 and sigma4 domains of RNA polymerase sigma factors"/>
    <property type="match status" value="1"/>
</dbReference>